<dbReference type="OrthoDB" id="9805698at2"/>
<feature type="binding site" evidence="12">
    <location>
        <position position="140"/>
    </location>
    <ligand>
        <name>CTP</name>
        <dbReference type="ChEBI" id="CHEBI:37563"/>
    </ligand>
</feature>
<dbReference type="PROSITE" id="PS51831">
    <property type="entry name" value="HD"/>
    <property type="match status" value="1"/>
</dbReference>
<evidence type="ECO:0000256" key="4">
    <source>
        <dbReference type="ARBA" id="ARBA00022695"/>
    </source>
</evidence>
<dbReference type="GO" id="GO:0005524">
    <property type="term" value="F:ATP binding"/>
    <property type="evidence" value="ECO:0007669"/>
    <property type="project" value="UniProtKB-UniRule"/>
</dbReference>
<dbReference type="Gene3D" id="1.10.3090.10">
    <property type="entry name" value="cca-adding enzyme, domain 2"/>
    <property type="match status" value="1"/>
</dbReference>
<dbReference type="Pfam" id="PF12627">
    <property type="entry name" value="PolyA_pol_RNAbd"/>
    <property type="match status" value="1"/>
</dbReference>
<evidence type="ECO:0000313" key="14">
    <source>
        <dbReference type="EMBL" id="OAI12131.1"/>
    </source>
</evidence>
<dbReference type="GO" id="GO:0000049">
    <property type="term" value="F:tRNA binding"/>
    <property type="evidence" value="ECO:0007669"/>
    <property type="project" value="UniProtKB-UniRule"/>
</dbReference>
<accession>A0A177N2Q4</accession>
<comment type="similarity">
    <text evidence="12">Belongs to the tRNA nucleotidyltransferase/poly(A) polymerase family. Bacterial CCA-adding enzyme type 1 subfamily.</text>
</comment>
<dbReference type="InterPro" id="IPR003607">
    <property type="entry name" value="HD/PDEase_dom"/>
</dbReference>
<comment type="miscellaneous">
    <text evidence="12">A single active site specifically recognizes both ATP and CTP and is responsible for their addition.</text>
</comment>
<dbReference type="EMBL" id="LUUK01000222">
    <property type="protein sequence ID" value="OAI12131.1"/>
    <property type="molecule type" value="Genomic_DNA"/>
</dbReference>
<keyword evidence="9 12" id="KW-0067">ATP-binding</keyword>
<feature type="binding site" evidence="12">
    <location>
        <position position="91"/>
    </location>
    <ligand>
        <name>CTP</name>
        <dbReference type="ChEBI" id="CHEBI:37563"/>
    </ligand>
</feature>
<comment type="cofactor">
    <cofactor evidence="12">
        <name>Mg(2+)</name>
        <dbReference type="ChEBI" id="CHEBI:18420"/>
    </cofactor>
    <text evidence="12">Magnesium is required for nucleotidyltransferase activity.</text>
</comment>
<dbReference type="GO" id="GO:0160016">
    <property type="term" value="F:CCACCA tRNA nucleotidyltransferase activity"/>
    <property type="evidence" value="ECO:0007669"/>
    <property type="project" value="RHEA"/>
</dbReference>
<dbReference type="AlphaFoldDB" id="A0A177N2Q4"/>
<keyword evidence="6 12" id="KW-0547">Nucleotide-binding</keyword>
<keyword evidence="4 12" id="KW-0548">Nucleotidyltransferase</keyword>
<dbReference type="HAMAP" id="MF_01261">
    <property type="entry name" value="CCA_bact_type1"/>
    <property type="match status" value="1"/>
</dbReference>
<comment type="catalytic activity">
    <reaction evidence="12">
        <text>a tRNA with a 3' CCA end + 2 CTP + ATP = a tRNA with a 3' CCACCA end + 3 diphosphate</text>
        <dbReference type="Rhea" id="RHEA:76235"/>
        <dbReference type="Rhea" id="RHEA-COMP:10468"/>
        <dbReference type="Rhea" id="RHEA-COMP:18655"/>
        <dbReference type="ChEBI" id="CHEBI:30616"/>
        <dbReference type="ChEBI" id="CHEBI:33019"/>
        <dbReference type="ChEBI" id="CHEBI:37563"/>
        <dbReference type="ChEBI" id="CHEBI:83071"/>
        <dbReference type="ChEBI" id="CHEBI:195187"/>
    </reaction>
</comment>
<keyword evidence="11 12" id="KW-0694">RNA-binding</keyword>
<feature type="domain" description="HD" evidence="13">
    <location>
        <begin position="228"/>
        <end position="329"/>
    </location>
</feature>
<dbReference type="Pfam" id="PF01743">
    <property type="entry name" value="PolyA_pol"/>
    <property type="match status" value="1"/>
</dbReference>
<dbReference type="InterPro" id="IPR032828">
    <property type="entry name" value="PolyA_RNA-bd"/>
</dbReference>
<evidence type="ECO:0000256" key="8">
    <source>
        <dbReference type="ARBA" id="ARBA00022801"/>
    </source>
</evidence>
<evidence type="ECO:0000313" key="15">
    <source>
        <dbReference type="Proteomes" id="UP000077628"/>
    </source>
</evidence>
<comment type="cofactor">
    <cofactor evidence="12">
        <name>Ni(2+)</name>
        <dbReference type="ChEBI" id="CHEBI:49786"/>
    </cofactor>
    <text evidence="12">Nickel for phosphatase activity.</text>
</comment>
<dbReference type="SUPFAM" id="SSF81891">
    <property type="entry name" value="Poly A polymerase C-terminal region-like"/>
    <property type="match status" value="1"/>
</dbReference>
<dbReference type="GO" id="GO:0016791">
    <property type="term" value="F:phosphatase activity"/>
    <property type="evidence" value="ECO:0007669"/>
    <property type="project" value="UniProtKB-UniRule"/>
</dbReference>
<evidence type="ECO:0000256" key="7">
    <source>
        <dbReference type="ARBA" id="ARBA00022800"/>
    </source>
</evidence>
<organism evidence="14 15">
    <name type="scientific">Methylomonas koyamae</name>
    <dbReference type="NCBI Taxonomy" id="702114"/>
    <lineage>
        <taxon>Bacteria</taxon>
        <taxon>Pseudomonadati</taxon>
        <taxon>Pseudomonadota</taxon>
        <taxon>Gammaproteobacteria</taxon>
        <taxon>Methylococcales</taxon>
        <taxon>Methylococcaceae</taxon>
        <taxon>Methylomonas</taxon>
    </lineage>
</organism>
<dbReference type="InterPro" id="IPR043519">
    <property type="entry name" value="NT_sf"/>
</dbReference>
<dbReference type="InterPro" id="IPR012006">
    <property type="entry name" value="CCA_bact"/>
</dbReference>
<dbReference type="CDD" id="cd05398">
    <property type="entry name" value="NT_ClassII-CCAase"/>
    <property type="match status" value="1"/>
</dbReference>
<dbReference type="Proteomes" id="UP000077628">
    <property type="component" value="Unassembled WGS sequence"/>
</dbReference>
<evidence type="ECO:0000256" key="3">
    <source>
        <dbReference type="ARBA" id="ARBA00022694"/>
    </source>
</evidence>
<dbReference type="GO" id="GO:0042245">
    <property type="term" value="P:RNA repair"/>
    <property type="evidence" value="ECO:0007669"/>
    <property type="project" value="UniProtKB-KW"/>
</dbReference>
<name>A0A177N2Q4_9GAMM</name>
<dbReference type="SMART" id="SM00471">
    <property type="entry name" value="HDc"/>
    <property type="match status" value="1"/>
</dbReference>
<evidence type="ECO:0000256" key="2">
    <source>
        <dbReference type="ARBA" id="ARBA00022679"/>
    </source>
</evidence>
<proteinExistence type="inferred from homology"/>
<dbReference type="Pfam" id="PF01966">
    <property type="entry name" value="HD"/>
    <property type="match status" value="1"/>
</dbReference>
<keyword evidence="12" id="KW-0511">Multifunctional enzyme</keyword>
<dbReference type="HAMAP" id="MF_01262">
    <property type="entry name" value="CCA_bact_type2"/>
    <property type="match status" value="1"/>
</dbReference>
<keyword evidence="2 12" id="KW-0808">Transferase</keyword>
<dbReference type="GO" id="GO:0004112">
    <property type="term" value="F:cyclic-nucleotide phosphodiesterase activity"/>
    <property type="evidence" value="ECO:0007669"/>
    <property type="project" value="UniProtKB-UniRule"/>
</dbReference>
<feature type="binding site" evidence="12">
    <location>
        <position position="91"/>
    </location>
    <ligand>
        <name>ATP</name>
        <dbReference type="ChEBI" id="CHEBI:30616"/>
    </ligand>
</feature>
<comment type="domain">
    <text evidence="12">Comprises two domains: an N-terminal domain containing the nucleotidyltransferase activity and a C-terminal HD domain associated with both phosphodiesterase and phosphatase activities.</text>
</comment>
<dbReference type="EC" id="2.7.7.72" evidence="12"/>
<keyword evidence="1 12" id="KW-0533">Nickel</keyword>
<feature type="binding site" evidence="12">
    <location>
        <position position="23"/>
    </location>
    <ligand>
        <name>Mg(2+)</name>
        <dbReference type="ChEBI" id="CHEBI:18420"/>
    </ligand>
</feature>
<evidence type="ECO:0000256" key="9">
    <source>
        <dbReference type="ARBA" id="ARBA00022840"/>
    </source>
</evidence>
<dbReference type="EC" id="3.1.4.-" evidence="12"/>
<comment type="catalytic activity">
    <reaction evidence="12">
        <text>a tRNA precursor + 2 CTP + ATP = a tRNA with a 3' CCA end + 3 diphosphate</text>
        <dbReference type="Rhea" id="RHEA:14433"/>
        <dbReference type="Rhea" id="RHEA-COMP:10465"/>
        <dbReference type="Rhea" id="RHEA-COMP:10468"/>
        <dbReference type="ChEBI" id="CHEBI:30616"/>
        <dbReference type="ChEBI" id="CHEBI:33019"/>
        <dbReference type="ChEBI" id="CHEBI:37563"/>
        <dbReference type="ChEBI" id="CHEBI:74896"/>
        <dbReference type="ChEBI" id="CHEBI:83071"/>
        <dbReference type="EC" id="2.7.7.72"/>
    </reaction>
</comment>
<comment type="subunit">
    <text evidence="12">Monomer. Can also form homodimers and oligomers.</text>
</comment>
<feature type="binding site" evidence="12">
    <location>
        <position position="11"/>
    </location>
    <ligand>
        <name>CTP</name>
        <dbReference type="ChEBI" id="CHEBI:37563"/>
    </ligand>
</feature>
<evidence type="ECO:0000259" key="13">
    <source>
        <dbReference type="PROSITE" id="PS51831"/>
    </source>
</evidence>
<feature type="binding site" evidence="12">
    <location>
        <position position="137"/>
    </location>
    <ligand>
        <name>CTP</name>
        <dbReference type="ChEBI" id="CHEBI:37563"/>
    </ligand>
</feature>
<feature type="binding site" evidence="12">
    <location>
        <position position="21"/>
    </location>
    <ligand>
        <name>Mg(2+)</name>
        <dbReference type="ChEBI" id="CHEBI:18420"/>
    </ligand>
</feature>
<evidence type="ECO:0000256" key="6">
    <source>
        <dbReference type="ARBA" id="ARBA00022741"/>
    </source>
</evidence>
<feature type="binding site" evidence="12">
    <location>
        <position position="8"/>
    </location>
    <ligand>
        <name>ATP</name>
        <dbReference type="ChEBI" id="CHEBI:30616"/>
    </ligand>
</feature>
<dbReference type="PANTHER" id="PTHR47545">
    <property type="entry name" value="MULTIFUNCTIONAL CCA PROTEIN"/>
    <property type="match status" value="1"/>
</dbReference>
<evidence type="ECO:0000256" key="5">
    <source>
        <dbReference type="ARBA" id="ARBA00022723"/>
    </source>
</evidence>
<dbReference type="GO" id="GO:0001680">
    <property type="term" value="P:tRNA 3'-terminal CCA addition"/>
    <property type="evidence" value="ECO:0007669"/>
    <property type="project" value="UniProtKB-UniRule"/>
</dbReference>
<evidence type="ECO:0000256" key="12">
    <source>
        <dbReference type="HAMAP-Rule" id="MF_01261"/>
    </source>
</evidence>
<dbReference type="SUPFAM" id="SSF81301">
    <property type="entry name" value="Nucleotidyltransferase"/>
    <property type="match status" value="1"/>
</dbReference>
<dbReference type="PIRSF" id="PIRSF000813">
    <property type="entry name" value="CCA_bact"/>
    <property type="match status" value="1"/>
</dbReference>
<keyword evidence="10 12" id="KW-0460">Magnesium</keyword>
<keyword evidence="3 12" id="KW-0819">tRNA processing</keyword>
<protein>
    <recommendedName>
        <fullName evidence="12">Multifunctional CCA protein</fullName>
    </recommendedName>
    <domain>
        <recommendedName>
            <fullName evidence="12">CCA-adding enzyme</fullName>
            <ecNumber evidence="12">2.7.7.72</ecNumber>
        </recommendedName>
        <alternativeName>
            <fullName evidence="12">CCA tRNA nucleotidyltransferase</fullName>
        </alternativeName>
        <alternativeName>
            <fullName evidence="12">tRNA CCA-pyrophosphorylase</fullName>
        </alternativeName>
        <alternativeName>
            <fullName evidence="12">tRNA adenylyl-/cytidylyl-transferase</fullName>
        </alternativeName>
        <alternativeName>
            <fullName evidence="12">tRNA nucleotidyltransferase</fullName>
        </alternativeName>
        <alternativeName>
            <fullName evidence="12">tRNA-NT</fullName>
        </alternativeName>
    </domain>
    <domain>
        <recommendedName>
            <fullName evidence="12">2'-nucleotidase</fullName>
            <ecNumber evidence="12">3.1.3.-</ecNumber>
        </recommendedName>
    </domain>
    <domain>
        <recommendedName>
            <fullName evidence="12">2',3'-cyclic phosphodiesterase</fullName>
            <ecNumber evidence="12">3.1.4.-</ecNumber>
        </recommendedName>
    </domain>
    <domain>
        <recommendedName>
            <fullName evidence="12">Phosphatase</fullName>
        </recommendedName>
    </domain>
</protein>
<feature type="binding site" evidence="12">
    <location>
        <position position="11"/>
    </location>
    <ligand>
        <name>ATP</name>
        <dbReference type="ChEBI" id="CHEBI:30616"/>
    </ligand>
</feature>
<keyword evidence="15" id="KW-1185">Reference proteome</keyword>
<dbReference type="PANTHER" id="PTHR47545:SF1">
    <property type="entry name" value="MULTIFUNCTIONAL CCA PROTEIN"/>
    <property type="match status" value="1"/>
</dbReference>
<dbReference type="Gene3D" id="3.30.460.10">
    <property type="entry name" value="Beta Polymerase, domain 2"/>
    <property type="match status" value="1"/>
</dbReference>
<comment type="caution">
    <text evidence="14">The sequence shown here is derived from an EMBL/GenBank/DDBJ whole genome shotgun (WGS) entry which is preliminary data.</text>
</comment>
<reference evidence="15" key="1">
    <citation type="submission" date="2016-03" db="EMBL/GenBank/DDBJ databases">
        <authorList>
            <person name="Heylen K."/>
            <person name="De Vos P."/>
            <person name="Vekeman B."/>
        </authorList>
    </citation>
    <scope>NUCLEOTIDE SEQUENCE [LARGE SCALE GENOMIC DNA]</scope>
    <source>
        <strain evidence="15">R-45383</strain>
    </source>
</reference>
<dbReference type="NCBIfam" id="NF008137">
    <property type="entry name" value="PRK10885.1"/>
    <property type="match status" value="1"/>
</dbReference>
<dbReference type="RefSeq" id="WP_064031486.1">
    <property type="nucleotide sequence ID" value="NZ_LUUK01000222.1"/>
</dbReference>
<dbReference type="GO" id="GO:0000287">
    <property type="term" value="F:magnesium ion binding"/>
    <property type="evidence" value="ECO:0007669"/>
    <property type="project" value="UniProtKB-UniRule"/>
</dbReference>
<gene>
    <name evidence="12 14" type="primary">cca</name>
    <name evidence="14" type="ORF">A1355_14705</name>
</gene>
<dbReference type="STRING" id="702114.A1355_14705"/>
<dbReference type="InterPro" id="IPR006674">
    <property type="entry name" value="HD_domain"/>
</dbReference>
<dbReference type="InterPro" id="IPR050124">
    <property type="entry name" value="tRNA_CCA-adding_enzyme"/>
</dbReference>
<keyword evidence="7 12" id="KW-0692">RNA repair</keyword>
<comment type="function">
    <text evidence="12">Catalyzes the addition and repair of the essential 3'-terminal CCA sequence in tRNAs without using a nucleic acid template. Adds these three nucleotides in the order of C, C, and A to the tRNA nucleotide-73, using CTP and ATP as substrates and producing inorganic pyrophosphate. tRNA 3'-terminal CCA addition is required both for tRNA processing and repair. Also involved in tRNA surveillance by mediating tandem CCA addition to generate a CCACCA at the 3' terminus of unstable tRNAs. While stable tRNAs receive only 3'-terminal CCA, unstable tRNAs are marked with CCACCA and rapidly degraded.</text>
</comment>
<evidence type="ECO:0000256" key="11">
    <source>
        <dbReference type="ARBA" id="ARBA00022884"/>
    </source>
</evidence>
<dbReference type="GO" id="GO:0004810">
    <property type="term" value="F:CCA tRNA nucleotidyltransferase activity"/>
    <property type="evidence" value="ECO:0007669"/>
    <property type="project" value="UniProtKB-UniRule"/>
</dbReference>
<sequence length="416" mass="46052">MKTYLVGGAVRDRLLDLPVTERDWLVVGETAEAMLSRGFRPVGKDFPVFLHPETHEEYALARTERKTAPGYKGFAVDASPEVTLDEDLLRRDLTVNAMALDADGRLIDPYNGQRDLQNRLLRHVSPAFCEDPVRILRVARFSARYAHLGFVVADETMALMADMVAAGEADYLVAERVWAELSKALVEPRPAAFFQVLRDCGALKAIFPEIDALFGVPQPEKHHPEIDTGIHALMVLEQAAKLSASAEVRLAALLHDLGKALTPSHFWPSHHGHEQKGLPVLERFCERLRVPKVHKTLAAHVMAYHTHCHRVLELRPDTLVDMLQAIGAFKPDSCLEDFILACEADARGRTGFEQRDYPQAAYLREAAAAAMAVDTTSATQNGVSGPQIGAAIRQLRIAGIQQFKQRRLAAEQPLSA</sequence>
<feature type="binding site" evidence="12">
    <location>
        <position position="140"/>
    </location>
    <ligand>
        <name>ATP</name>
        <dbReference type="ChEBI" id="CHEBI:30616"/>
    </ligand>
</feature>
<dbReference type="CDD" id="cd00077">
    <property type="entry name" value="HDc"/>
    <property type="match status" value="1"/>
</dbReference>
<feature type="binding site" evidence="12">
    <location>
        <position position="137"/>
    </location>
    <ligand>
        <name>ATP</name>
        <dbReference type="ChEBI" id="CHEBI:30616"/>
    </ligand>
</feature>
<dbReference type="InterPro" id="IPR002646">
    <property type="entry name" value="PolA_pol_head_dom"/>
</dbReference>
<dbReference type="EC" id="3.1.3.-" evidence="12"/>
<evidence type="ECO:0000256" key="1">
    <source>
        <dbReference type="ARBA" id="ARBA00022596"/>
    </source>
</evidence>
<keyword evidence="5 12" id="KW-0479">Metal-binding</keyword>
<keyword evidence="8 12" id="KW-0378">Hydrolase</keyword>
<feature type="binding site" evidence="12">
    <location>
        <position position="8"/>
    </location>
    <ligand>
        <name>CTP</name>
        <dbReference type="ChEBI" id="CHEBI:37563"/>
    </ligand>
</feature>
<evidence type="ECO:0000256" key="10">
    <source>
        <dbReference type="ARBA" id="ARBA00022842"/>
    </source>
</evidence>